<gene>
    <name evidence="2" type="ORF">MTP16_01365</name>
</gene>
<dbReference type="RefSeq" id="WP_243515231.1">
    <property type="nucleotide sequence ID" value="NZ_CP094534.1"/>
</dbReference>
<proteinExistence type="predicted"/>
<dbReference type="Proteomes" id="UP000831390">
    <property type="component" value="Chromosome"/>
</dbReference>
<name>A0ABY4BCC1_9BACT</name>
<evidence type="ECO:0000313" key="2">
    <source>
        <dbReference type="EMBL" id="UOE34315.1"/>
    </source>
</evidence>
<keyword evidence="3" id="KW-1185">Reference proteome</keyword>
<feature type="region of interest" description="Disordered" evidence="1">
    <location>
        <begin position="1"/>
        <end position="22"/>
    </location>
</feature>
<sequence>MVQHHSLPEAGRRAAPEKAAEGLREAISHARPRQLQKPVQLRRQATPPEGLRYALVSFWEERCAGAVKRTTIDKTITLHWKAQPAALEQAVLTYETAPPVLQKPSLTALEKALLLLASLYQRLEIDATPAGQLLSLRNHAEVLKTWAEVQAELIRRSGGEDEVTQVLLQSVGAQLERPDALLASLRHDYAFAFLWPDLYQQRFESGFYYEQAREFPLFFTDTSLWFRERLEVAEPTAAGQARLRASGNLDAQRTDLDTVARQVDAAFTAAGLTAPPTAPFALSGTYEASFDLNPDTGWPVTVEASVICRAGAAYSKEYFLRFEQLPAS</sequence>
<evidence type="ECO:0000313" key="3">
    <source>
        <dbReference type="Proteomes" id="UP000831390"/>
    </source>
</evidence>
<reference evidence="2 3" key="1">
    <citation type="submission" date="2022-03" db="EMBL/GenBank/DDBJ databases">
        <title>Hymenobactersp. isolated from the air.</title>
        <authorList>
            <person name="Won M."/>
            <person name="Kwon S.-W."/>
        </authorList>
    </citation>
    <scope>NUCLEOTIDE SEQUENCE [LARGE SCALE GENOMIC DNA]</scope>
    <source>
        <strain evidence="2 3">KACC 22596</strain>
    </source>
</reference>
<protein>
    <submittedName>
        <fullName evidence="2">Uncharacterized protein</fullName>
    </submittedName>
</protein>
<evidence type="ECO:0000256" key="1">
    <source>
        <dbReference type="SAM" id="MobiDB-lite"/>
    </source>
</evidence>
<dbReference type="EMBL" id="CP094534">
    <property type="protein sequence ID" value="UOE34315.1"/>
    <property type="molecule type" value="Genomic_DNA"/>
</dbReference>
<accession>A0ABY4BCC1</accession>
<organism evidence="2 3">
    <name type="scientific">Hymenobacter monticola</name>
    <dbReference type="NCBI Taxonomy" id="1705399"/>
    <lineage>
        <taxon>Bacteria</taxon>
        <taxon>Pseudomonadati</taxon>
        <taxon>Bacteroidota</taxon>
        <taxon>Cytophagia</taxon>
        <taxon>Cytophagales</taxon>
        <taxon>Hymenobacteraceae</taxon>
        <taxon>Hymenobacter</taxon>
    </lineage>
</organism>